<dbReference type="PROSITE" id="PS50915">
    <property type="entry name" value="CRYSTALLIN_BETA_GAMMA"/>
    <property type="match status" value="3"/>
</dbReference>
<feature type="domain" description="Beta/gamma crystallin 'Greek key'" evidence="3">
    <location>
        <begin position="127"/>
        <end position="169"/>
    </location>
</feature>
<feature type="domain" description="Beta/gamma crystallin 'Greek key'" evidence="3">
    <location>
        <begin position="2"/>
        <end position="42"/>
    </location>
</feature>
<dbReference type="InterPro" id="IPR050252">
    <property type="entry name" value="Beta/Gamma-Crystallin"/>
</dbReference>
<dbReference type="SUPFAM" id="SSF56973">
    <property type="entry name" value="Aerolisin/ETX pore-forming domain"/>
    <property type="match status" value="1"/>
</dbReference>
<dbReference type="EMBL" id="JAHFZB010000050">
    <property type="protein sequence ID" value="KAK6467287.1"/>
    <property type="molecule type" value="Genomic_DNA"/>
</dbReference>
<organism evidence="4 5">
    <name type="scientific">Huso huso</name>
    <name type="common">Beluga</name>
    <name type="synonym">Acipenser huso</name>
    <dbReference type="NCBI Taxonomy" id="61971"/>
    <lineage>
        <taxon>Eukaryota</taxon>
        <taxon>Metazoa</taxon>
        <taxon>Chordata</taxon>
        <taxon>Craniata</taxon>
        <taxon>Vertebrata</taxon>
        <taxon>Euteleostomi</taxon>
        <taxon>Actinopterygii</taxon>
        <taxon>Chondrostei</taxon>
        <taxon>Acipenseriformes</taxon>
        <taxon>Acipenseridae</taxon>
        <taxon>Huso</taxon>
    </lineage>
</organism>
<gene>
    <name evidence="4" type="ORF">HHUSO_G35290</name>
</gene>
<protein>
    <submittedName>
        <fullName evidence="4">Epidermal differentiation-specific protein-like</fullName>
    </submittedName>
</protein>
<evidence type="ECO:0000256" key="2">
    <source>
        <dbReference type="ARBA" id="ARBA00022737"/>
    </source>
</evidence>
<evidence type="ECO:0000256" key="1">
    <source>
        <dbReference type="ARBA" id="ARBA00009646"/>
    </source>
</evidence>
<dbReference type="InterPro" id="IPR001064">
    <property type="entry name" value="Beta/gamma_crystallin"/>
</dbReference>
<keyword evidence="5" id="KW-1185">Reference proteome</keyword>
<evidence type="ECO:0000313" key="5">
    <source>
        <dbReference type="Proteomes" id="UP001369086"/>
    </source>
</evidence>
<name>A0ABR0Y3P1_HUSHU</name>
<dbReference type="PANTHER" id="PTHR11818">
    <property type="entry name" value="BETA/GAMMA CRYSTALLIN"/>
    <property type="match status" value="1"/>
</dbReference>
<dbReference type="InterPro" id="IPR011024">
    <property type="entry name" value="G_crystallin-like"/>
</dbReference>
<evidence type="ECO:0000313" key="4">
    <source>
        <dbReference type="EMBL" id="KAK6467287.1"/>
    </source>
</evidence>
<keyword evidence="2" id="KW-0677">Repeat</keyword>
<dbReference type="PANTHER" id="PTHR11818:SF103">
    <property type="entry name" value="BETA_GAMMA CRYSTALLIN 'GREEK KEY' DOMAIN-CONTAINING PROTEIN"/>
    <property type="match status" value="1"/>
</dbReference>
<dbReference type="SUPFAM" id="SSF49695">
    <property type="entry name" value="gamma-Crystallin-like"/>
    <property type="match status" value="1"/>
</dbReference>
<proteinExistence type="inferred from homology"/>
<feature type="domain" description="Beta/gamma crystallin 'Greek key'" evidence="3">
    <location>
        <begin position="43"/>
        <end position="81"/>
    </location>
</feature>
<dbReference type="Gene3D" id="2.60.20.10">
    <property type="entry name" value="Crystallins"/>
    <property type="match status" value="2"/>
</dbReference>
<dbReference type="Gene3D" id="2.170.15.10">
    <property type="entry name" value="Proaerolysin, chain A, domain 3"/>
    <property type="match status" value="1"/>
</dbReference>
<comment type="similarity">
    <text evidence="1">Belongs to the beta/gamma-crystallin family.</text>
</comment>
<evidence type="ECO:0000259" key="3">
    <source>
        <dbReference type="PROSITE" id="PS50915"/>
    </source>
</evidence>
<sequence>MNKIIVYAHPDFRGLSMEFTDDIQNLVQKNFDNCISSVKVIGQPWVLYEHLDYKGLEWVYEEGEYSNVSKHDTVSSLRLITEDLHDPKITLYEHSNYKGKEIVLTCEANLCYGSFNDMASSHIVQKGAWLLYEHGDRGGRYITARDGERVPDYGVLSFHDCVSHLRPLKPGKGTVTAEVLWEKKEEKEKSFIIDSICGLNPTDHEQTFSTSLSKEYAATITENFSFNNSTTISAGTTFSVDVFKVKNEFTLSVSNTFTVEKGKSESHTETKKVDITLPATIRPHTKLSVSVIRKEVDVKLPVMLTITQGKHSVIEYGEYRCQSGLSLQTEYKEEKIEFSSQKRE</sequence>
<dbReference type="CDD" id="cd20230">
    <property type="entry name" value="PFM_EP37-like"/>
    <property type="match status" value="1"/>
</dbReference>
<dbReference type="SMART" id="SM00247">
    <property type="entry name" value="XTALbg"/>
    <property type="match status" value="2"/>
</dbReference>
<dbReference type="Pfam" id="PF00030">
    <property type="entry name" value="Crystall"/>
    <property type="match status" value="2"/>
</dbReference>
<accession>A0ABR0Y3P1</accession>
<reference evidence="4 5" key="1">
    <citation type="submission" date="2021-05" db="EMBL/GenBank/DDBJ databases">
        <authorList>
            <person name="Zahm M."/>
            <person name="Klopp C."/>
            <person name="Cabau C."/>
            <person name="Kuhl H."/>
            <person name="Suciu R."/>
            <person name="Ciorpac M."/>
            <person name="Holostenco D."/>
            <person name="Gessner J."/>
            <person name="Wuertz S."/>
            <person name="Hohne C."/>
            <person name="Stock M."/>
            <person name="Gislard M."/>
            <person name="Lluch J."/>
            <person name="Milhes M."/>
            <person name="Lampietro C."/>
            <person name="Lopez Roques C."/>
            <person name="Donnadieu C."/>
            <person name="Du K."/>
            <person name="Schartl M."/>
            <person name="Guiguen Y."/>
        </authorList>
    </citation>
    <scope>NUCLEOTIDE SEQUENCE [LARGE SCALE GENOMIC DNA]</scope>
    <source>
        <strain evidence="4">Hh-F2</strain>
        <tissue evidence="4">Blood</tissue>
    </source>
</reference>
<dbReference type="Proteomes" id="UP001369086">
    <property type="component" value="Unassembled WGS sequence"/>
</dbReference>
<comment type="caution">
    <text evidence="4">The sequence shown here is derived from an EMBL/GenBank/DDBJ whole genome shotgun (WGS) entry which is preliminary data.</text>
</comment>